<name>C8ZKC6_9CAUD</name>
<protein>
    <submittedName>
        <fullName evidence="1">Uncharacterized protein</fullName>
    </submittedName>
</protein>
<dbReference type="KEGG" id="vg:8684379"/>
<evidence type="ECO:0000313" key="1">
    <source>
        <dbReference type="EMBL" id="CAZ66168.1"/>
    </source>
</evidence>
<proteinExistence type="predicted"/>
<sequence length="68" mass="7798">MQDYELEVANLLKERLALQGISVTTWDSFDSTDFFFKELPGLETMDKVGIALKVDYLFYGRGCRNGLQ</sequence>
<organism evidence="1 2">
    <name type="scientific">Pseudomonas phage LUZ7</name>
    <dbReference type="NCBI Taxonomy" id="655097"/>
    <lineage>
        <taxon>Viruses</taxon>
        <taxon>Duplodnaviria</taxon>
        <taxon>Heunggongvirae</taxon>
        <taxon>Uroviricota</taxon>
        <taxon>Caudoviricetes</taxon>
        <taxon>Schitoviridae</taxon>
        <taxon>Migulavirinae</taxon>
        <taxon>Luzseptimavirus</taxon>
        <taxon>Luzseptimavirus LUZ7</taxon>
    </lineage>
</organism>
<dbReference type="EMBL" id="FN422398">
    <property type="protein sequence ID" value="CAZ66168.1"/>
    <property type="molecule type" value="Genomic_DNA"/>
</dbReference>
<dbReference type="Proteomes" id="UP000002615">
    <property type="component" value="Segment"/>
</dbReference>
<dbReference type="RefSeq" id="YP_003358309.1">
    <property type="nucleotide sequence ID" value="NC_013691.1"/>
</dbReference>
<accession>C8ZKC6</accession>
<keyword evidence="2" id="KW-1185">Reference proteome</keyword>
<dbReference type="GeneID" id="8684379"/>
<reference evidence="2" key="1">
    <citation type="journal article" date="2010" name="Virology">
        <title>Molecular and physiological analysis of three Pseudomonas aeruginosa phages belonging to the "N4-like viruses".</title>
        <authorList>
            <person name="Ceyssens P.J."/>
            <person name="Brabban A."/>
            <person name="Rogge L."/>
            <person name="Lewis M.S."/>
            <person name="Pickard D."/>
            <person name="Goulding D."/>
            <person name="Dougan G."/>
            <person name="Nob en J.P."/>
            <person name="Kropinski A."/>
            <person name="Kutter E."/>
            <person name="Lavigne R."/>
        </authorList>
    </citation>
    <scope>NUCLEOTIDE SEQUENCE [LARGE SCALE GENOMIC DNA]</scope>
</reference>
<evidence type="ECO:0000313" key="2">
    <source>
        <dbReference type="Proteomes" id="UP000002615"/>
    </source>
</evidence>